<protein>
    <recommendedName>
        <fullName evidence="3">mevalonate kinase</fullName>
        <ecNumber evidence="3">2.7.1.36</ecNumber>
    </recommendedName>
</protein>
<dbReference type="Gene3D" id="3.30.230.10">
    <property type="match status" value="2"/>
</dbReference>
<evidence type="ECO:0000256" key="2">
    <source>
        <dbReference type="ARBA" id="ARBA00006495"/>
    </source>
</evidence>
<keyword evidence="18" id="KW-0812">Transmembrane</keyword>
<evidence type="ECO:0000313" key="21">
    <source>
        <dbReference type="EMBL" id="CAE7153854.1"/>
    </source>
</evidence>
<keyword evidence="9" id="KW-0418">Kinase</keyword>
<dbReference type="GO" id="GO:0004496">
    <property type="term" value="F:mevalonate kinase activity"/>
    <property type="evidence" value="ECO:0007669"/>
    <property type="project" value="UniProtKB-EC"/>
</dbReference>
<evidence type="ECO:0000256" key="12">
    <source>
        <dbReference type="ARBA" id="ARBA00022955"/>
    </source>
</evidence>
<keyword evidence="14" id="KW-0443">Lipid metabolism</keyword>
<feature type="transmembrane region" description="Helical" evidence="18">
    <location>
        <begin position="605"/>
        <end position="629"/>
    </location>
</feature>
<dbReference type="Gene3D" id="3.30.70.890">
    <property type="entry name" value="GHMP kinase, C-terminal domain"/>
    <property type="match status" value="1"/>
</dbReference>
<keyword evidence="11" id="KW-0460">Magnesium</keyword>
<keyword evidence="18" id="KW-0472">Membrane</keyword>
<evidence type="ECO:0000256" key="4">
    <source>
        <dbReference type="ARBA" id="ARBA00022490"/>
    </source>
</evidence>
<dbReference type="GO" id="GO:0019287">
    <property type="term" value="P:isopentenyl diphosphate biosynthetic process, mevalonate pathway"/>
    <property type="evidence" value="ECO:0007669"/>
    <property type="project" value="TreeGrafter"/>
</dbReference>
<evidence type="ECO:0000256" key="14">
    <source>
        <dbReference type="ARBA" id="ARBA00023098"/>
    </source>
</evidence>
<dbReference type="PRINTS" id="PR00959">
    <property type="entry name" value="MEVGALKINASE"/>
</dbReference>
<feature type="domain" description="GHMP kinase C-terminal" evidence="19">
    <location>
        <begin position="179"/>
        <end position="237"/>
    </location>
</feature>
<keyword evidence="7" id="KW-0479">Metal-binding</keyword>
<dbReference type="GO" id="GO:0046872">
    <property type="term" value="F:metal ion binding"/>
    <property type="evidence" value="ECO:0007669"/>
    <property type="project" value="UniProtKB-KW"/>
</dbReference>
<dbReference type="Proteomes" id="UP000663827">
    <property type="component" value="Unassembled WGS sequence"/>
</dbReference>
<evidence type="ECO:0000259" key="19">
    <source>
        <dbReference type="Pfam" id="PF08544"/>
    </source>
</evidence>
<dbReference type="InterPro" id="IPR036554">
    <property type="entry name" value="GHMP_kinase_C_sf"/>
</dbReference>
<evidence type="ECO:0000256" key="8">
    <source>
        <dbReference type="ARBA" id="ARBA00022741"/>
    </source>
</evidence>
<keyword evidence="16" id="KW-0753">Steroid metabolism</keyword>
<dbReference type="InterPro" id="IPR014721">
    <property type="entry name" value="Ribsml_uS5_D2-typ_fold_subgr"/>
</dbReference>
<evidence type="ECO:0000256" key="18">
    <source>
        <dbReference type="SAM" id="Phobius"/>
    </source>
</evidence>
<dbReference type="InterPro" id="IPR006205">
    <property type="entry name" value="Mev_gal_kin"/>
</dbReference>
<evidence type="ECO:0000256" key="11">
    <source>
        <dbReference type="ARBA" id="ARBA00022842"/>
    </source>
</evidence>
<comment type="similarity">
    <text evidence="2">Belongs to the GHMP kinase family. Mevalonate kinase subfamily.</text>
</comment>
<evidence type="ECO:0000256" key="17">
    <source>
        <dbReference type="ARBA" id="ARBA00029438"/>
    </source>
</evidence>
<gene>
    <name evidence="21" type="ORF">RDB_LOCUS91477</name>
</gene>
<dbReference type="EC" id="2.7.1.36" evidence="3"/>
<evidence type="ECO:0000256" key="9">
    <source>
        <dbReference type="ARBA" id="ARBA00022777"/>
    </source>
</evidence>
<dbReference type="InterPro" id="IPR013750">
    <property type="entry name" value="GHMP_kinase_C_dom"/>
</dbReference>
<comment type="caution">
    <text evidence="21">The sequence shown here is derived from an EMBL/GenBank/DDBJ whole genome shotgun (WGS) entry which is preliminary data.</text>
</comment>
<keyword evidence="13" id="KW-0756">Sterol biosynthesis</keyword>
<dbReference type="Pfam" id="PF08544">
    <property type="entry name" value="GHMP_kinases_C"/>
    <property type="match status" value="1"/>
</dbReference>
<dbReference type="GO" id="GO:0005524">
    <property type="term" value="F:ATP binding"/>
    <property type="evidence" value="ECO:0007669"/>
    <property type="project" value="UniProtKB-KW"/>
</dbReference>
<evidence type="ECO:0000256" key="3">
    <source>
        <dbReference type="ARBA" id="ARBA00012103"/>
    </source>
</evidence>
<keyword evidence="18" id="KW-1133">Transmembrane helix</keyword>
<evidence type="ECO:0000313" key="22">
    <source>
        <dbReference type="Proteomes" id="UP000663827"/>
    </source>
</evidence>
<evidence type="ECO:0000256" key="5">
    <source>
        <dbReference type="ARBA" id="ARBA00022516"/>
    </source>
</evidence>
<proteinExistence type="inferred from homology"/>
<keyword evidence="15" id="KW-1207">Sterol metabolism</keyword>
<dbReference type="GO" id="GO:0005829">
    <property type="term" value="C:cytosol"/>
    <property type="evidence" value="ECO:0007669"/>
    <property type="project" value="TreeGrafter"/>
</dbReference>
<keyword evidence="12" id="KW-0752">Steroid biosynthesis</keyword>
<keyword evidence="6" id="KW-0808">Transferase</keyword>
<reference evidence="21" key="1">
    <citation type="submission" date="2021-01" db="EMBL/GenBank/DDBJ databases">
        <authorList>
            <person name="Kaushik A."/>
        </authorList>
    </citation>
    <scope>NUCLEOTIDE SEQUENCE</scope>
    <source>
        <strain evidence="21">AG5</strain>
    </source>
</reference>
<keyword evidence="8" id="KW-0547">Nucleotide-binding</keyword>
<keyword evidence="5" id="KW-0444">Lipid biosynthesis</keyword>
<dbReference type="EMBL" id="CAJNJQ010001889">
    <property type="protein sequence ID" value="CAE7153854.1"/>
    <property type="molecule type" value="Genomic_DNA"/>
</dbReference>
<feature type="transmembrane region" description="Helical" evidence="18">
    <location>
        <begin position="635"/>
        <end position="653"/>
    </location>
</feature>
<feature type="transmembrane region" description="Helical" evidence="18">
    <location>
        <begin position="529"/>
        <end position="553"/>
    </location>
</feature>
<evidence type="ECO:0000256" key="7">
    <source>
        <dbReference type="ARBA" id="ARBA00022723"/>
    </source>
</evidence>
<sequence length="818" mass="89607">SLPWEAATTLPPSPTPFTLDAKLFSALEGVVDKQGLQGRVRSASLAFLYLYMTMCSDIRPTCNITTRSALPIGAGLVLHGNPSGVDNTVAVFGGGLGFTRDGFGERKGVEVIPAFKSIRFLLTDSKVPRDTKKLVAGVGQMKADRPALVAEILDRIQSISDEAKRALGDPELKRGRMLAGLEALMDENHGHLVTLGVSHPTLEQIKDITAKSDYGLHTKLTGAGGGGCAVTIIPDDFSESKMTSLLSDLRAAGFVPYNTAVGGSGLGVFHPHSGEGRPSTTEQTAEAGEAFKKIENGDLGAWADGVGRWFFNSFAPPTNQALASARQIVPHILPTGSLEDPFNWSQLPPDEEGAELSKEARVWKVYVGEADKWDAEKADGWNKSLDVLLVFLRFTSTSQHTHRFRGFRFLIESSGMLKQDPNDVTAAALVSITQLLTAIATNSSTNPKLATPDQGNTVDGGFVPSPVAIVVNTLWFLSLALSISASFLAMLAKDWCHSFTAHRTGHHRDQAHRRQRKWTMIEQWKMEELILMLPSLIHLSLALFATGLCIYLWDLNSMVAVPVICVCGTAFAFYALSSITAAFIDHFPYTTMVTWVLRSAFVHNCYSAVTPVARHIFYYLSPLIIAIPLRLTTTLLIALAELVLFPAVVIDLISTRYIFYKLGDIYAVPIFIGRLPAERLFEMTGPILSRSWSRVCLGIKHTIGLKRLELSQNHVTSLSLSWLLEYCETPKSVALTLQAIAGATKSIPNEPLIKHGARWQILQQLVSNNPDNYISLYSRALNFLQKQPAASPNGQLKADLGSSDIRTRIWDFQEHQDR</sequence>
<evidence type="ECO:0000259" key="20">
    <source>
        <dbReference type="Pfam" id="PF20153"/>
    </source>
</evidence>
<organism evidence="21 22">
    <name type="scientific">Rhizoctonia solani</name>
    <dbReference type="NCBI Taxonomy" id="456999"/>
    <lineage>
        <taxon>Eukaryota</taxon>
        <taxon>Fungi</taxon>
        <taxon>Dikarya</taxon>
        <taxon>Basidiomycota</taxon>
        <taxon>Agaricomycotina</taxon>
        <taxon>Agaricomycetes</taxon>
        <taxon>Cantharellales</taxon>
        <taxon>Ceratobasidiaceae</taxon>
        <taxon>Rhizoctonia</taxon>
    </lineage>
</organism>
<dbReference type="PANTHER" id="PTHR43290:SF2">
    <property type="entry name" value="MEVALONATE KINASE"/>
    <property type="match status" value="1"/>
</dbReference>
<dbReference type="Pfam" id="PF20153">
    <property type="entry name" value="DUF6535"/>
    <property type="match status" value="1"/>
</dbReference>
<comment type="subcellular location">
    <subcellularLocation>
        <location evidence="1">Cytoplasm</location>
    </subcellularLocation>
</comment>
<accession>A0A8H3E0C8</accession>
<evidence type="ECO:0000256" key="13">
    <source>
        <dbReference type="ARBA" id="ARBA00023011"/>
    </source>
</evidence>
<evidence type="ECO:0000256" key="1">
    <source>
        <dbReference type="ARBA" id="ARBA00004496"/>
    </source>
</evidence>
<dbReference type="GO" id="GO:0006696">
    <property type="term" value="P:ergosterol biosynthetic process"/>
    <property type="evidence" value="ECO:0007669"/>
    <property type="project" value="TreeGrafter"/>
</dbReference>
<dbReference type="FunFam" id="3.30.70.890:FF:000003">
    <property type="entry name" value="Mevalonate kinase"/>
    <property type="match status" value="1"/>
</dbReference>
<dbReference type="InterPro" id="IPR045338">
    <property type="entry name" value="DUF6535"/>
</dbReference>
<feature type="domain" description="DUF6535" evidence="20">
    <location>
        <begin position="363"/>
        <end position="553"/>
    </location>
</feature>
<evidence type="ECO:0000256" key="10">
    <source>
        <dbReference type="ARBA" id="ARBA00022840"/>
    </source>
</evidence>
<keyword evidence="10" id="KW-0067">ATP-binding</keyword>
<dbReference type="AlphaFoldDB" id="A0A8H3E0C8"/>
<evidence type="ECO:0000256" key="15">
    <source>
        <dbReference type="ARBA" id="ARBA00023166"/>
    </source>
</evidence>
<evidence type="ECO:0000256" key="16">
    <source>
        <dbReference type="ARBA" id="ARBA00023221"/>
    </source>
</evidence>
<name>A0A8H3E0C8_9AGAM</name>
<keyword evidence="4" id="KW-0963">Cytoplasm</keyword>
<feature type="non-terminal residue" evidence="21">
    <location>
        <position position="1"/>
    </location>
</feature>
<evidence type="ECO:0000256" key="6">
    <source>
        <dbReference type="ARBA" id="ARBA00022679"/>
    </source>
</evidence>
<feature type="transmembrane region" description="Helical" evidence="18">
    <location>
        <begin position="559"/>
        <end position="584"/>
    </location>
</feature>
<comment type="pathway">
    <text evidence="17">Isoprenoid biosynthesis; isopentenyl diphosphate biosynthesis via mevalonate pathway; isopentenyl diphosphate from (R)-mevalonate: step 1/3.</text>
</comment>
<dbReference type="PANTHER" id="PTHR43290">
    <property type="entry name" value="MEVALONATE KINASE"/>
    <property type="match status" value="1"/>
</dbReference>
<dbReference type="SUPFAM" id="SSF55060">
    <property type="entry name" value="GHMP Kinase, C-terminal domain"/>
    <property type="match status" value="1"/>
</dbReference>